<dbReference type="PATRIC" id="fig|1705389.3.peg.2883"/>
<reference evidence="3 4" key="1">
    <citation type="submission" date="2015-08" db="EMBL/GenBank/DDBJ databases">
        <title>Genomes of Isolates from Cabo Rojo, PR.</title>
        <authorList>
            <person name="Sanchez-Nieves R.L."/>
            <person name="Montalvo-Rodriguez R."/>
        </authorList>
    </citation>
    <scope>NUCLEOTIDE SEQUENCE [LARGE SCALE GENOMIC DNA]</scope>
    <source>
        <strain evidence="3 4">5</strain>
    </source>
</reference>
<accession>A0A0M9AII7</accession>
<protein>
    <recommendedName>
        <fullName evidence="2">Cas12f1-like TNB domain-containing protein</fullName>
    </recommendedName>
</protein>
<comment type="caution">
    <text evidence="3">The sequence shown here is derived from an EMBL/GenBank/DDBJ whole genome shotgun (WGS) entry which is preliminary data.</text>
</comment>
<dbReference type="EMBL" id="LIST01000017">
    <property type="protein sequence ID" value="KOX92148.1"/>
    <property type="molecule type" value="Genomic_DNA"/>
</dbReference>
<gene>
    <name evidence="3" type="ORF">AMR74_16970</name>
</gene>
<keyword evidence="1" id="KW-0238">DNA-binding</keyword>
<dbReference type="Pfam" id="PF07282">
    <property type="entry name" value="Cas12f1-like_TNB"/>
    <property type="match status" value="1"/>
</dbReference>
<evidence type="ECO:0000313" key="4">
    <source>
        <dbReference type="Proteomes" id="UP000037747"/>
    </source>
</evidence>
<evidence type="ECO:0000256" key="1">
    <source>
        <dbReference type="ARBA" id="ARBA00023125"/>
    </source>
</evidence>
<dbReference type="STRING" id="1765655.AMR74_16970"/>
<evidence type="ECO:0000259" key="2">
    <source>
        <dbReference type="Pfam" id="PF07282"/>
    </source>
</evidence>
<name>A0A0M9AII7_9EURY</name>
<proteinExistence type="predicted"/>
<dbReference type="InterPro" id="IPR010095">
    <property type="entry name" value="Cas12f1-like_TNB"/>
</dbReference>
<feature type="domain" description="Cas12f1-like TNB" evidence="2">
    <location>
        <begin position="61"/>
        <end position="124"/>
    </location>
</feature>
<dbReference type="GO" id="GO:0003677">
    <property type="term" value="F:DNA binding"/>
    <property type="evidence" value="ECO:0007669"/>
    <property type="project" value="UniProtKB-KW"/>
</dbReference>
<dbReference type="AlphaFoldDB" id="A0A0M9AII7"/>
<organism evidence="3 4">
    <name type="scientific">Halorubrum tropicale</name>
    <dbReference type="NCBI Taxonomy" id="1765655"/>
    <lineage>
        <taxon>Archaea</taxon>
        <taxon>Methanobacteriati</taxon>
        <taxon>Methanobacteriota</taxon>
        <taxon>Stenosarchaea group</taxon>
        <taxon>Halobacteria</taxon>
        <taxon>Halobacteriales</taxon>
        <taxon>Haloferacaceae</taxon>
        <taxon>Halorubrum</taxon>
    </lineage>
</organism>
<keyword evidence="4" id="KW-1185">Reference proteome</keyword>
<evidence type="ECO:0000313" key="3">
    <source>
        <dbReference type="EMBL" id="KOX92148.1"/>
    </source>
</evidence>
<dbReference type="Proteomes" id="UP000037747">
    <property type="component" value="Unassembled WGS sequence"/>
</dbReference>
<sequence>MEQCRAMLNQQFALAAASLVEYAEQQDADIVVLEDLTFTSGTLTECARGATEAAEWVLPAFREKAESVLRARGFQVERVTAEKTTQECHVCGQLAQVGKATIRCETEHCPVSRVCRDHSAAVSIAKRVF</sequence>